<dbReference type="InterPro" id="IPR004773">
    <property type="entry name" value="K/Na_transp_Trk1/HKT1"/>
</dbReference>
<evidence type="ECO:0000256" key="7">
    <source>
        <dbReference type="ARBA" id="ARBA00022989"/>
    </source>
</evidence>
<feature type="transmembrane region" description="Helical" evidence="10">
    <location>
        <begin position="557"/>
        <end position="578"/>
    </location>
</feature>
<dbReference type="NCBIfam" id="TIGR00934">
    <property type="entry name" value="2a38euk"/>
    <property type="match status" value="1"/>
</dbReference>
<keyword evidence="9 10" id="KW-0472">Membrane</keyword>
<reference evidence="12" key="1">
    <citation type="journal article" date="2020" name="Stud. Mycol.">
        <title>101 Dothideomycetes genomes: a test case for predicting lifestyles and emergence of pathogens.</title>
        <authorList>
            <person name="Haridas S."/>
            <person name="Albert R."/>
            <person name="Binder M."/>
            <person name="Bloem J."/>
            <person name="Labutti K."/>
            <person name="Salamov A."/>
            <person name="Andreopoulos B."/>
            <person name="Baker S."/>
            <person name="Barry K."/>
            <person name="Bills G."/>
            <person name="Bluhm B."/>
            <person name="Cannon C."/>
            <person name="Castanera R."/>
            <person name="Culley D."/>
            <person name="Daum C."/>
            <person name="Ezra D."/>
            <person name="Gonzalez J."/>
            <person name="Henrissat B."/>
            <person name="Kuo A."/>
            <person name="Liang C."/>
            <person name="Lipzen A."/>
            <person name="Lutzoni F."/>
            <person name="Magnuson J."/>
            <person name="Mondo S."/>
            <person name="Nolan M."/>
            <person name="Ohm R."/>
            <person name="Pangilinan J."/>
            <person name="Park H.-J."/>
            <person name="Ramirez L."/>
            <person name="Alfaro M."/>
            <person name="Sun H."/>
            <person name="Tritt A."/>
            <person name="Yoshinaga Y."/>
            <person name="Zwiers L.-H."/>
            <person name="Turgeon B."/>
            <person name="Goodwin S."/>
            <person name="Spatafora J."/>
            <person name="Crous P."/>
            <person name="Grigoriev I."/>
        </authorList>
    </citation>
    <scope>NUCLEOTIDE SEQUENCE</scope>
    <source>
        <strain evidence="12">CBS 122368</strain>
    </source>
</reference>
<keyword evidence="3 10" id="KW-0813">Transport</keyword>
<feature type="transmembrane region" description="Helical" evidence="10">
    <location>
        <begin position="63"/>
        <end position="84"/>
    </location>
</feature>
<evidence type="ECO:0000256" key="11">
    <source>
        <dbReference type="SAM" id="MobiDB-lite"/>
    </source>
</evidence>
<dbReference type="EMBL" id="ML987198">
    <property type="protein sequence ID" value="KAF2246681.1"/>
    <property type="molecule type" value="Genomic_DNA"/>
</dbReference>
<dbReference type="Proteomes" id="UP000800094">
    <property type="component" value="Unassembled WGS sequence"/>
</dbReference>
<keyword evidence="13" id="KW-1185">Reference proteome</keyword>
<feature type="transmembrane region" description="Helical" evidence="10">
    <location>
        <begin position="639"/>
        <end position="656"/>
    </location>
</feature>
<feature type="transmembrane region" description="Helical" evidence="10">
    <location>
        <begin position="431"/>
        <end position="455"/>
    </location>
</feature>
<keyword evidence="7 10" id="KW-1133">Transmembrane helix</keyword>
<dbReference type="GO" id="GO:0005886">
    <property type="term" value="C:plasma membrane"/>
    <property type="evidence" value="ECO:0007669"/>
    <property type="project" value="InterPro"/>
</dbReference>
<feature type="region of interest" description="Disordered" evidence="11">
    <location>
        <begin position="300"/>
        <end position="325"/>
    </location>
</feature>
<keyword evidence="8 10" id="KW-0406">Ion transport</keyword>
<dbReference type="PANTHER" id="PTHR31064">
    <property type="entry name" value="POTASSIUM TRANSPORT PROTEIN DDB_G0292412-RELATED"/>
    <property type="match status" value="1"/>
</dbReference>
<keyword evidence="4 10" id="KW-0633">Potassium transport</keyword>
<dbReference type="GO" id="GO:0030007">
    <property type="term" value="P:intracellular potassium ion homeostasis"/>
    <property type="evidence" value="ECO:0007669"/>
    <property type="project" value="UniProtKB-UniRule"/>
</dbReference>
<comment type="similarity">
    <text evidence="2 10">Belongs to the TrkH potassium transport family.</text>
</comment>
<feature type="transmembrane region" description="Helical" evidence="10">
    <location>
        <begin position="90"/>
        <end position="109"/>
    </location>
</feature>
<evidence type="ECO:0000256" key="4">
    <source>
        <dbReference type="ARBA" id="ARBA00022538"/>
    </source>
</evidence>
<dbReference type="GO" id="GO:0140107">
    <property type="term" value="F:high-affinity potassium ion transmembrane transporter activity"/>
    <property type="evidence" value="ECO:0007669"/>
    <property type="project" value="TreeGrafter"/>
</dbReference>
<feature type="transmembrane region" description="Helical" evidence="10">
    <location>
        <begin position="31"/>
        <end position="51"/>
    </location>
</feature>
<protein>
    <recommendedName>
        <fullName evidence="10">Potassium transport protein</fullName>
    </recommendedName>
</protein>
<evidence type="ECO:0000256" key="3">
    <source>
        <dbReference type="ARBA" id="ARBA00022448"/>
    </source>
</evidence>
<evidence type="ECO:0000256" key="2">
    <source>
        <dbReference type="ARBA" id="ARBA00009137"/>
    </source>
</evidence>
<dbReference type="GO" id="GO:1990573">
    <property type="term" value="P:potassium ion import across plasma membrane"/>
    <property type="evidence" value="ECO:0007669"/>
    <property type="project" value="TreeGrafter"/>
</dbReference>
<feature type="compositionally biased region" description="Polar residues" evidence="11">
    <location>
        <begin position="303"/>
        <end position="312"/>
    </location>
</feature>
<dbReference type="OrthoDB" id="9999863at2759"/>
<evidence type="ECO:0000313" key="13">
    <source>
        <dbReference type="Proteomes" id="UP000800094"/>
    </source>
</evidence>
<evidence type="ECO:0000256" key="6">
    <source>
        <dbReference type="ARBA" id="ARBA00022958"/>
    </source>
</evidence>
<dbReference type="GeneID" id="54582789"/>
<dbReference type="AlphaFoldDB" id="A0A6A6I8I2"/>
<evidence type="ECO:0000313" key="12">
    <source>
        <dbReference type="EMBL" id="KAF2246681.1"/>
    </source>
</evidence>
<dbReference type="RefSeq" id="XP_033681685.1">
    <property type="nucleotide sequence ID" value="XM_033829459.1"/>
</dbReference>
<gene>
    <name evidence="12" type="ORF">BU26DRAFT_521122</name>
</gene>
<keyword evidence="6 10" id="KW-0630">Potassium</keyword>
<dbReference type="PIRSF" id="PIRSF002450">
    <property type="entry name" value="K+_transpter_TRK"/>
    <property type="match status" value="1"/>
</dbReference>
<dbReference type="InterPro" id="IPR003445">
    <property type="entry name" value="Cat_transpt"/>
</dbReference>
<evidence type="ECO:0000256" key="8">
    <source>
        <dbReference type="ARBA" id="ARBA00023065"/>
    </source>
</evidence>
<dbReference type="InterPro" id="IPR015958">
    <property type="entry name" value="Trk1_fungi"/>
</dbReference>
<sequence length="758" mass="83575">MPSLPGVPGFGPLRRIARIARRNFPKLNFITIHYIYFLATCLISSLIFWGSSTPARSVSYTDSLFLTVSAMTLAGLNTVNLSTLNTFQQIMLFILIMLGSAIFVSAFVVHVRKRAFETRFDFIAQLRRQRAERARRRRGSMSLARRLTRSLSRAANPDVPRGSAIPEPSGPPQNMEEAGDMRLVDGAGASPSDTPVAEKLPQEDGGANQASDEAPITSKATEASQPDRILPQSGTSTRQSEGPGEIQPGSSPVVENGTPAHITFGPHAFYRPSTPPSRPGHHRLLSMQGVGAYPGAAIKRRPSTSLSNTPSRVQPDDLEPANDHLPFSSSGFLSRNSHFHHLSEEEREKLGGCEYRAIRLLSWLVPSYFVLFQLFGAIGLGAYSASNKASPARKNGLSPWWVGSFNAISAFNNSGMCLLDANMVAYQTSTYTLLTMGFLILAGNTCFPIFLRLIVWMSLKVASNNDAWKEFRKTLQFLLDHPRRCYTNLFPSRHTWWLLASVICLNGVDWVAFEVLNIGNDAITSLPDGYEALDGLFQALAVRNGGFYVVPIPSVRISLQVLYVIMMYISVYPVVITMRNTNVYEERSLGIYSDDPGYAAEQASRPPTGFLGKVRRTMTGQGLEQTKSYFVRQQLRAQLAHDLWGLVLAVFVIMIIEGSNFQSNPAVYSVFNVIFETVSAYGCVGISVGLPNEAYSFCGGWHTLSKLVLCVVMIRGRHRGLPVAIDKAILLPGESVDEAEEEDGMRRLERTVSRGRVV</sequence>
<feature type="region of interest" description="Disordered" evidence="11">
    <location>
        <begin position="134"/>
        <end position="285"/>
    </location>
</feature>
<organism evidence="12 13">
    <name type="scientific">Trematosphaeria pertusa</name>
    <dbReference type="NCBI Taxonomy" id="390896"/>
    <lineage>
        <taxon>Eukaryota</taxon>
        <taxon>Fungi</taxon>
        <taxon>Dikarya</taxon>
        <taxon>Ascomycota</taxon>
        <taxon>Pezizomycotina</taxon>
        <taxon>Dothideomycetes</taxon>
        <taxon>Pleosporomycetidae</taxon>
        <taxon>Pleosporales</taxon>
        <taxon>Massarineae</taxon>
        <taxon>Trematosphaeriaceae</taxon>
        <taxon>Trematosphaeria</taxon>
    </lineage>
</organism>
<evidence type="ECO:0000256" key="9">
    <source>
        <dbReference type="ARBA" id="ARBA00023136"/>
    </source>
</evidence>
<accession>A0A6A6I8I2</accession>
<proteinExistence type="inferred from homology"/>
<feature type="compositionally biased region" description="Low complexity" evidence="11">
    <location>
        <begin position="140"/>
        <end position="155"/>
    </location>
</feature>
<keyword evidence="5 10" id="KW-0812">Transmembrane</keyword>
<name>A0A6A6I8I2_9PLEO</name>
<dbReference type="InterPro" id="IPR051143">
    <property type="entry name" value="TrkH_K-transport"/>
</dbReference>
<comment type="subcellular location">
    <subcellularLocation>
        <location evidence="1">Membrane</location>
        <topology evidence="1">Multi-pass membrane protein</topology>
    </subcellularLocation>
</comment>
<evidence type="ECO:0000256" key="5">
    <source>
        <dbReference type="ARBA" id="ARBA00022692"/>
    </source>
</evidence>
<dbReference type="PANTHER" id="PTHR31064:SF37">
    <property type="entry name" value="TRANSPORTER, PUTATIVE (EUROFUNG)-RELATED"/>
    <property type="match status" value="1"/>
</dbReference>
<feature type="transmembrane region" description="Helical" evidence="10">
    <location>
        <begin position="357"/>
        <end position="380"/>
    </location>
</feature>
<evidence type="ECO:0000256" key="10">
    <source>
        <dbReference type="PIRNR" id="PIRNR002450"/>
    </source>
</evidence>
<evidence type="ECO:0000256" key="1">
    <source>
        <dbReference type="ARBA" id="ARBA00004141"/>
    </source>
</evidence>
<dbReference type="Pfam" id="PF02386">
    <property type="entry name" value="TrkH"/>
    <property type="match status" value="1"/>
</dbReference>